<organism evidence="2">
    <name type="scientific">Caenorhabditis brenneri</name>
    <name type="common">Nematode worm</name>
    <dbReference type="NCBI Taxonomy" id="135651"/>
    <lineage>
        <taxon>Eukaryota</taxon>
        <taxon>Metazoa</taxon>
        <taxon>Ecdysozoa</taxon>
        <taxon>Nematoda</taxon>
        <taxon>Chromadorea</taxon>
        <taxon>Rhabditida</taxon>
        <taxon>Rhabditina</taxon>
        <taxon>Rhabditomorpha</taxon>
        <taxon>Rhabditoidea</taxon>
        <taxon>Rhabditidae</taxon>
        <taxon>Peloderinae</taxon>
        <taxon>Caenorhabditis</taxon>
    </lineage>
</organism>
<evidence type="ECO:0000313" key="1">
    <source>
        <dbReference type="EMBL" id="EGT56872.1"/>
    </source>
</evidence>
<dbReference type="HOGENOM" id="CLU_1257060_0_0_1"/>
<accession>G0NBB5</accession>
<name>G0NBB5_CAEBE</name>
<dbReference type="InParanoid" id="G0NBB5"/>
<keyword evidence="2" id="KW-1185">Reference proteome</keyword>
<sequence>MSRDILFSFTLDLAQEKEISLIMPVTTTAPEIRIYPMMFRSKDACFVLPEDLIKVIQYKKDNASNRAEEFVASRILTDFQTRYRKKNLHTIPFEEAKKILVKLEFLTTRRSDTDHLVKTVRNTKEEETYKLTMDLFENSRFSSPVKFKLSPLRTVMFSSQVLFHLFRTFVCGINWKSNSCPDHANCLQDYKQAIITCMEKYRDIEILREMSVVVSKTPAA</sequence>
<dbReference type="Proteomes" id="UP000008068">
    <property type="component" value="Unassembled WGS sequence"/>
</dbReference>
<proteinExistence type="predicted"/>
<protein>
    <submittedName>
        <fullName evidence="1">Uncharacterized protein</fullName>
    </submittedName>
</protein>
<dbReference type="AlphaFoldDB" id="G0NBB5"/>
<evidence type="ECO:0000313" key="2">
    <source>
        <dbReference type="Proteomes" id="UP000008068"/>
    </source>
</evidence>
<gene>
    <name evidence="1" type="ORF">CAEBREN_25911</name>
</gene>
<dbReference type="EMBL" id="GL379857">
    <property type="protein sequence ID" value="EGT56872.1"/>
    <property type="molecule type" value="Genomic_DNA"/>
</dbReference>
<reference evidence="2" key="1">
    <citation type="submission" date="2011-07" db="EMBL/GenBank/DDBJ databases">
        <authorList>
            <consortium name="Caenorhabditis brenneri Sequencing and Analysis Consortium"/>
            <person name="Wilson R.K."/>
        </authorList>
    </citation>
    <scope>NUCLEOTIDE SEQUENCE [LARGE SCALE GENOMIC DNA]</scope>
    <source>
        <strain evidence="2">PB2801</strain>
    </source>
</reference>